<dbReference type="Pfam" id="PF19762">
    <property type="entry name" value="DUF6249"/>
    <property type="match status" value="1"/>
</dbReference>
<dbReference type="InterPro" id="IPR046216">
    <property type="entry name" value="DUF6249"/>
</dbReference>
<evidence type="ECO:0000313" key="4">
    <source>
        <dbReference type="Proteomes" id="UP001596152"/>
    </source>
</evidence>
<feature type="domain" description="DUF6249" evidence="2">
    <location>
        <begin position="7"/>
        <end position="130"/>
    </location>
</feature>
<dbReference type="EMBL" id="JBHSLF010000015">
    <property type="protein sequence ID" value="MFC5343878.1"/>
    <property type="molecule type" value="Genomic_DNA"/>
</dbReference>
<dbReference type="RefSeq" id="WP_374036182.1">
    <property type="nucleotide sequence ID" value="NZ_CP169082.1"/>
</dbReference>
<keyword evidence="1" id="KW-0472">Membrane</keyword>
<feature type="transmembrane region" description="Helical" evidence="1">
    <location>
        <begin position="6"/>
        <end position="27"/>
    </location>
</feature>
<reference evidence="4" key="1">
    <citation type="journal article" date="2019" name="Int. J. Syst. Evol. Microbiol.">
        <title>The Global Catalogue of Microorganisms (GCM) 10K type strain sequencing project: providing services to taxonomists for standard genome sequencing and annotation.</title>
        <authorList>
            <consortium name="The Broad Institute Genomics Platform"/>
            <consortium name="The Broad Institute Genome Sequencing Center for Infectious Disease"/>
            <person name="Wu L."/>
            <person name="Ma J."/>
        </authorList>
    </citation>
    <scope>NUCLEOTIDE SEQUENCE [LARGE SCALE GENOMIC DNA]</scope>
    <source>
        <strain evidence="4">JCM 12125</strain>
    </source>
</reference>
<keyword evidence="1" id="KW-1133">Transmembrane helix</keyword>
<comment type="caution">
    <text evidence="3">The sequence shown here is derived from an EMBL/GenBank/DDBJ whole genome shotgun (WGS) entry which is preliminary data.</text>
</comment>
<proteinExistence type="predicted"/>
<feature type="transmembrane region" description="Helical" evidence="1">
    <location>
        <begin position="108"/>
        <end position="129"/>
    </location>
</feature>
<organism evidence="3 4">
    <name type="scientific">Brevundimonas staleyi</name>
    <dbReference type="NCBI Taxonomy" id="74326"/>
    <lineage>
        <taxon>Bacteria</taxon>
        <taxon>Pseudomonadati</taxon>
        <taxon>Pseudomonadota</taxon>
        <taxon>Alphaproteobacteria</taxon>
        <taxon>Caulobacterales</taxon>
        <taxon>Caulobacteraceae</taxon>
        <taxon>Brevundimonas</taxon>
    </lineage>
</organism>
<keyword evidence="1" id="KW-0812">Transmembrane</keyword>
<evidence type="ECO:0000313" key="3">
    <source>
        <dbReference type="EMBL" id="MFC5343878.1"/>
    </source>
</evidence>
<keyword evidence="4" id="KW-1185">Reference proteome</keyword>
<feature type="transmembrane region" description="Helical" evidence="1">
    <location>
        <begin position="76"/>
        <end position="96"/>
    </location>
</feature>
<protein>
    <submittedName>
        <fullName evidence="3">DUF6249 domain-containing protein</fullName>
    </submittedName>
</protein>
<name>A0ABW0FRR8_9CAUL</name>
<evidence type="ECO:0000259" key="2">
    <source>
        <dbReference type="Pfam" id="PF19762"/>
    </source>
</evidence>
<gene>
    <name evidence="3" type="ORF">ACFPIE_08140</name>
</gene>
<evidence type="ECO:0000256" key="1">
    <source>
        <dbReference type="SAM" id="Phobius"/>
    </source>
</evidence>
<accession>A0ABW0FRR8</accession>
<dbReference type="Proteomes" id="UP001596152">
    <property type="component" value="Unassembled WGS sequence"/>
</dbReference>
<sequence length="134" mass="14326">MEDFVPIFAIFAVFGTITAIIVGPTYLKSKERRDMQATVRAAIDKGQPLPPEVIDALSTEATKNIPSRSRDIRRGVIWLAIGIGMAAFSLVNGGSWGGDGWDVNAGDGLLGLACIPTTIGLAFIVLSFFNKNKD</sequence>